<evidence type="ECO:0000259" key="10">
    <source>
        <dbReference type="Pfam" id="PF04261"/>
    </source>
</evidence>
<dbReference type="Pfam" id="PF20628">
    <property type="entry name" value="Dyp_perox_C"/>
    <property type="match status" value="1"/>
</dbReference>
<organism evidence="12 13">
    <name type="scientific">Streptomyces camelliae</name>
    <dbReference type="NCBI Taxonomy" id="3004093"/>
    <lineage>
        <taxon>Bacteria</taxon>
        <taxon>Bacillati</taxon>
        <taxon>Actinomycetota</taxon>
        <taxon>Actinomycetes</taxon>
        <taxon>Kitasatosporales</taxon>
        <taxon>Streptomycetaceae</taxon>
        <taxon>Streptomyces</taxon>
    </lineage>
</organism>
<proteinExistence type="inferred from homology"/>
<dbReference type="PANTHER" id="PTHR30521:SF4">
    <property type="entry name" value="DEFERROCHELATASE"/>
    <property type="match status" value="1"/>
</dbReference>
<dbReference type="NCBIfam" id="TIGR01413">
    <property type="entry name" value="Dyp_perox_fam"/>
    <property type="match status" value="1"/>
</dbReference>
<evidence type="ECO:0000259" key="11">
    <source>
        <dbReference type="Pfam" id="PF20628"/>
    </source>
</evidence>
<dbReference type="PROSITE" id="PS51404">
    <property type="entry name" value="DYP_PEROXIDASE"/>
    <property type="match status" value="1"/>
</dbReference>
<sequence>MVRSAGAAALGAGVSGCGGAPEGRAASTRGLPRYGPDGSAVARRAQEAARVRPFAGDRQAGVSTPQQRHVLLLAYDLDEPRPAALRTTLGRFTSALPGLVEEARRAALTVTVAVGPGLLRTAPVPHLPIFAGDRLDPAGCGGDLLVQFCAADPATVAGAAGELTRRTAGGVRWRQPGFLPPTPPGQTPRNVLGFKDGTANPAPEECERWVWDSRGGTYLVVRRVHVDVADFAALPLSRQEEVIGRHRADGAPLGGSREHDQPDMFAKTPQGRYVIPPHAHIRAAAPHLDGGARMLRRGYSYDNGADDRGLLFLAYMRDPALFVRVQQRLAERDELSRFIEHRGSAVGYVLPGAAGRPLGAGLV</sequence>
<dbReference type="GO" id="GO:0004601">
    <property type="term" value="F:peroxidase activity"/>
    <property type="evidence" value="ECO:0007669"/>
    <property type="project" value="UniProtKB-KW"/>
</dbReference>
<dbReference type="Proteomes" id="UP001212326">
    <property type="component" value="Chromosome"/>
</dbReference>
<evidence type="ECO:0000256" key="2">
    <source>
        <dbReference type="ARBA" id="ARBA00022559"/>
    </source>
</evidence>
<evidence type="ECO:0000256" key="1">
    <source>
        <dbReference type="ARBA" id="ARBA00001970"/>
    </source>
</evidence>
<evidence type="ECO:0000313" key="12">
    <source>
        <dbReference type="EMBL" id="WBO68655.1"/>
    </source>
</evidence>
<dbReference type="RefSeq" id="WP_270085883.1">
    <property type="nucleotide sequence ID" value="NZ_CP115300.1"/>
</dbReference>
<evidence type="ECO:0000256" key="5">
    <source>
        <dbReference type="ARBA" id="ARBA00022729"/>
    </source>
</evidence>
<keyword evidence="7" id="KW-0408">Iron</keyword>
<evidence type="ECO:0000313" key="13">
    <source>
        <dbReference type="Proteomes" id="UP001212326"/>
    </source>
</evidence>
<evidence type="ECO:0000256" key="4">
    <source>
        <dbReference type="ARBA" id="ARBA00022723"/>
    </source>
</evidence>
<dbReference type="Pfam" id="PF04261">
    <property type="entry name" value="Dyp_perox_N"/>
    <property type="match status" value="1"/>
</dbReference>
<gene>
    <name evidence="12" type="ORF">O1G22_40545</name>
</gene>
<feature type="domain" description="Dyp-type peroxidase N-terminal" evidence="10">
    <location>
        <begin position="59"/>
        <end position="178"/>
    </location>
</feature>
<dbReference type="InterPro" id="IPR011008">
    <property type="entry name" value="Dimeric_a/b-barrel"/>
</dbReference>
<feature type="domain" description="Dyp-type peroxidase C-terminal" evidence="11">
    <location>
        <begin position="187"/>
        <end position="352"/>
    </location>
</feature>
<keyword evidence="2 12" id="KW-0575">Peroxidase</keyword>
<dbReference type="EMBL" id="CP115300">
    <property type="protein sequence ID" value="WBO68655.1"/>
    <property type="molecule type" value="Genomic_DNA"/>
</dbReference>
<dbReference type="InterPro" id="IPR048327">
    <property type="entry name" value="Dyp_perox_N"/>
</dbReference>
<keyword evidence="5" id="KW-0732">Signal</keyword>
<dbReference type="PANTHER" id="PTHR30521">
    <property type="entry name" value="DEFERROCHELATASE/PEROXIDASE"/>
    <property type="match status" value="1"/>
</dbReference>
<evidence type="ECO:0000256" key="8">
    <source>
        <dbReference type="ARBA" id="ARBA00025737"/>
    </source>
</evidence>
<feature type="region of interest" description="Disordered" evidence="9">
    <location>
        <begin position="1"/>
        <end position="38"/>
    </location>
</feature>
<dbReference type="PROSITE" id="PS51257">
    <property type="entry name" value="PROKAR_LIPOPROTEIN"/>
    <property type="match status" value="1"/>
</dbReference>
<dbReference type="InterPro" id="IPR006314">
    <property type="entry name" value="Dyp_peroxidase"/>
</dbReference>
<dbReference type="InterPro" id="IPR048328">
    <property type="entry name" value="Dyp_perox_C"/>
</dbReference>
<comment type="similarity">
    <text evidence="8">Belongs to the DyP-type peroxidase family.</text>
</comment>
<evidence type="ECO:0000256" key="9">
    <source>
        <dbReference type="SAM" id="MobiDB-lite"/>
    </source>
</evidence>
<keyword evidence="6" id="KW-0560">Oxidoreductase</keyword>
<evidence type="ECO:0000256" key="3">
    <source>
        <dbReference type="ARBA" id="ARBA00022617"/>
    </source>
</evidence>
<evidence type="ECO:0000256" key="7">
    <source>
        <dbReference type="ARBA" id="ARBA00023004"/>
    </source>
</evidence>
<keyword evidence="13" id="KW-1185">Reference proteome</keyword>
<name>A0ABY7PEQ6_9ACTN</name>
<evidence type="ECO:0000256" key="6">
    <source>
        <dbReference type="ARBA" id="ARBA00023002"/>
    </source>
</evidence>
<keyword evidence="4" id="KW-0479">Metal-binding</keyword>
<feature type="compositionally biased region" description="Low complexity" evidence="9">
    <location>
        <begin position="1"/>
        <end position="12"/>
    </location>
</feature>
<dbReference type="SUPFAM" id="SSF54909">
    <property type="entry name" value="Dimeric alpha+beta barrel"/>
    <property type="match status" value="1"/>
</dbReference>
<comment type="cofactor">
    <cofactor evidence="1">
        <name>heme b</name>
        <dbReference type="ChEBI" id="CHEBI:60344"/>
    </cofactor>
</comment>
<protein>
    <submittedName>
        <fullName evidence="12">Dyp-type peroxidase</fullName>
    </submittedName>
</protein>
<keyword evidence="3" id="KW-0349">Heme</keyword>
<accession>A0ABY7PEQ6</accession>
<reference evidence="12 13" key="1">
    <citation type="submission" date="2022-12" db="EMBL/GenBank/DDBJ databases">
        <authorList>
            <person name="Mo P."/>
        </authorList>
    </citation>
    <scope>NUCLEOTIDE SEQUENCE [LARGE SCALE GENOMIC DNA]</scope>
    <source>
        <strain evidence="12 13">HUAS 2-6</strain>
    </source>
</reference>